<reference evidence="1 2" key="1">
    <citation type="submission" date="2015-09" db="EMBL/GenBank/DDBJ databases">
        <title>Trachymyrmex zeteki WGS genome.</title>
        <authorList>
            <person name="Nygaard S."/>
            <person name="Hu H."/>
            <person name="Boomsma J."/>
            <person name="Zhang G."/>
        </authorList>
    </citation>
    <scope>NUCLEOTIDE SEQUENCE [LARGE SCALE GENOMIC DNA]</scope>
    <source>
        <strain evidence="1">Tzet28-1</strain>
        <tissue evidence="1">Whole body</tissue>
    </source>
</reference>
<keyword evidence="2" id="KW-1185">Reference proteome</keyword>
<protein>
    <submittedName>
        <fullName evidence="1">Uncharacterized protein</fullName>
    </submittedName>
</protein>
<dbReference type="AlphaFoldDB" id="A0A151X3U6"/>
<name>A0A151X3U6_9HYME</name>
<organism evidence="1 2">
    <name type="scientific">Mycetomoellerius zeteki</name>
    <dbReference type="NCBI Taxonomy" id="64791"/>
    <lineage>
        <taxon>Eukaryota</taxon>
        <taxon>Metazoa</taxon>
        <taxon>Ecdysozoa</taxon>
        <taxon>Arthropoda</taxon>
        <taxon>Hexapoda</taxon>
        <taxon>Insecta</taxon>
        <taxon>Pterygota</taxon>
        <taxon>Neoptera</taxon>
        <taxon>Endopterygota</taxon>
        <taxon>Hymenoptera</taxon>
        <taxon>Apocrita</taxon>
        <taxon>Aculeata</taxon>
        <taxon>Formicoidea</taxon>
        <taxon>Formicidae</taxon>
        <taxon>Myrmicinae</taxon>
        <taxon>Mycetomoellerius</taxon>
    </lineage>
</organism>
<dbReference type="EMBL" id="KQ982557">
    <property type="protein sequence ID" value="KYQ55106.1"/>
    <property type="molecule type" value="Genomic_DNA"/>
</dbReference>
<evidence type="ECO:0000313" key="1">
    <source>
        <dbReference type="EMBL" id="KYQ55106.1"/>
    </source>
</evidence>
<gene>
    <name evidence="1" type="ORF">ALC60_06109</name>
</gene>
<sequence length="70" mass="8238">MRVLRVFCVSRSILGMPMFCEPCSPLHQGEEQPDSAAPRPDEVNCKVHETLVLQEWIWIRRKPTKRMIFI</sequence>
<evidence type="ECO:0000313" key="2">
    <source>
        <dbReference type="Proteomes" id="UP000075809"/>
    </source>
</evidence>
<dbReference type="Proteomes" id="UP000075809">
    <property type="component" value="Unassembled WGS sequence"/>
</dbReference>
<proteinExistence type="predicted"/>
<accession>A0A151X3U6</accession>